<evidence type="ECO:0000313" key="2">
    <source>
        <dbReference type="EMBL" id="PFL64370.1"/>
    </source>
</evidence>
<dbReference type="PANTHER" id="PTHR39639:SF1">
    <property type="entry name" value="DUF262 DOMAIN-CONTAINING PROTEIN"/>
    <property type="match status" value="1"/>
</dbReference>
<proteinExistence type="predicted"/>
<dbReference type="Proteomes" id="UP000222851">
    <property type="component" value="Unassembled WGS sequence"/>
</dbReference>
<feature type="non-terminal residue" evidence="2">
    <location>
        <position position="187"/>
    </location>
</feature>
<protein>
    <recommendedName>
        <fullName evidence="1">GmrSD restriction endonucleases N-terminal domain-containing protein</fullName>
    </recommendedName>
</protein>
<dbReference type="AlphaFoldDB" id="A0A2B0XJP7"/>
<dbReference type="InterPro" id="IPR004919">
    <property type="entry name" value="GmrSD_N"/>
</dbReference>
<organism evidence="2 3">
    <name type="scientific">Bacillus anthracis</name>
    <name type="common">anthrax bacterium</name>
    <dbReference type="NCBI Taxonomy" id="1392"/>
    <lineage>
        <taxon>Bacteria</taxon>
        <taxon>Bacillati</taxon>
        <taxon>Bacillota</taxon>
        <taxon>Bacilli</taxon>
        <taxon>Bacillales</taxon>
        <taxon>Bacillaceae</taxon>
        <taxon>Bacillus</taxon>
        <taxon>Bacillus cereus group</taxon>
    </lineage>
</organism>
<dbReference type="RefSeq" id="WP_142332778.1">
    <property type="nucleotide sequence ID" value="NZ_NUXH01000062.1"/>
</dbReference>
<evidence type="ECO:0000313" key="3">
    <source>
        <dbReference type="Proteomes" id="UP000222851"/>
    </source>
</evidence>
<accession>A0A2B0XJP7</accession>
<sequence length="187" mass="21755">MIQYFDHEDINIGNGGIEDSTEIDADVVNEKYQKGDVRIVTEQGRFQLTTVPSIIANEDYILDPEFQRRHRWSIEKKSKLIESFIMNVPIPPIFLYEIDFSIYEVMDGLQRLTAINDFYNNNFALKGLEEWPELNGLLYSQLPSQVKKGIDRRYLSSMILLKETAKTDKEAQRLKQLVFERINSGGE</sequence>
<reference evidence="2 3" key="1">
    <citation type="submission" date="2017-09" db="EMBL/GenBank/DDBJ databases">
        <title>Large-scale bioinformatics analysis of Bacillus genomes uncovers conserved roles of natural products in bacterial physiology.</title>
        <authorList>
            <consortium name="Agbiome Team Llc"/>
            <person name="Bleich R.M."/>
            <person name="Grubbs K.J."/>
            <person name="Santa Maria K.C."/>
            <person name="Allen S.E."/>
            <person name="Farag S."/>
            <person name="Shank E.A."/>
            <person name="Bowers A."/>
        </authorList>
    </citation>
    <scope>NUCLEOTIDE SEQUENCE [LARGE SCALE GENOMIC DNA]</scope>
    <source>
        <strain evidence="2 3">AFS081271</strain>
    </source>
</reference>
<dbReference type="PANTHER" id="PTHR39639">
    <property type="entry name" value="CHROMOSOME 16, WHOLE GENOME SHOTGUN SEQUENCE"/>
    <property type="match status" value="1"/>
</dbReference>
<dbReference type="InterPro" id="IPR036086">
    <property type="entry name" value="ParB/Sulfiredoxin_sf"/>
</dbReference>
<gene>
    <name evidence="2" type="ORF">COJ30_15890</name>
</gene>
<dbReference type="EMBL" id="NUXH01000062">
    <property type="protein sequence ID" value="PFL64370.1"/>
    <property type="molecule type" value="Genomic_DNA"/>
</dbReference>
<name>A0A2B0XJP7_BACAN</name>
<dbReference type="SUPFAM" id="SSF110849">
    <property type="entry name" value="ParB/Sulfiredoxin"/>
    <property type="match status" value="1"/>
</dbReference>
<feature type="domain" description="GmrSD restriction endonucleases N-terminal" evidence="1">
    <location>
        <begin position="55"/>
        <end position="187"/>
    </location>
</feature>
<dbReference type="Pfam" id="PF03235">
    <property type="entry name" value="GmrSD_N"/>
    <property type="match status" value="1"/>
</dbReference>
<evidence type="ECO:0000259" key="1">
    <source>
        <dbReference type="Pfam" id="PF03235"/>
    </source>
</evidence>
<comment type="caution">
    <text evidence="2">The sequence shown here is derived from an EMBL/GenBank/DDBJ whole genome shotgun (WGS) entry which is preliminary data.</text>
</comment>